<feature type="transmembrane region" description="Helical" evidence="6">
    <location>
        <begin position="21"/>
        <end position="45"/>
    </location>
</feature>
<sequence length="394" mass="41594">MRWLLQIKEITWMGLTTIPQRLGSTLVIVVGIAGVVGVLIALLAMGEGFQAVLAQAGRVDEAIVLRKGADAELNSGLSREDAVLITQGPGILRNPGGKPIVSAEVVVIVNLPKKTTGSDANVELRGVGPLVWALRTSSRIVEGRAFESGRRELTVGEGAHSEFAGLEVGATIRLGQQDWRVVGIFASGDAHESELWGDAEVVQGAYNRNGYQSVTLKLTDPDAFDTLKAALSTDPRLTVDVQRTRDYYATQSEDLTRLIRILGVAIAAIMAVGAVFGALNTMYTAVSSRSREIATLRAIGFSASPVIMAVMLESALLALLGGGIGAGVSWFLFDRYTVSTLGANFSQVVFAFKVSPQLIGNGLLWALAIGLVGGLFPALAAARLPVTVALRENA</sequence>
<feature type="transmembrane region" description="Helical" evidence="6">
    <location>
        <begin position="362"/>
        <end position="382"/>
    </location>
</feature>
<dbReference type="AlphaFoldDB" id="A0A1F6UI81"/>
<dbReference type="PANTHER" id="PTHR30572:SF15">
    <property type="entry name" value="ABC TRANSPORTER PERMEASE"/>
    <property type="match status" value="1"/>
</dbReference>
<evidence type="ECO:0000256" key="5">
    <source>
        <dbReference type="ARBA" id="ARBA00023136"/>
    </source>
</evidence>
<keyword evidence="5 6" id="KW-0472">Membrane</keyword>
<dbReference type="GO" id="GO:0005886">
    <property type="term" value="C:plasma membrane"/>
    <property type="evidence" value="ECO:0007669"/>
    <property type="project" value="UniProtKB-SubCell"/>
</dbReference>
<feature type="transmembrane region" description="Helical" evidence="6">
    <location>
        <begin position="306"/>
        <end position="333"/>
    </location>
</feature>
<evidence type="ECO:0000313" key="10">
    <source>
        <dbReference type="Proteomes" id="UP000177950"/>
    </source>
</evidence>
<organism evidence="9 10">
    <name type="scientific">Candidatus Muproteobacteria bacterium RBG_19FT_COMBO_61_10</name>
    <dbReference type="NCBI Taxonomy" id="1817761"/>
    <lineage>
        <taxon>Bacteria</taxon>
        <taxon>Pseudomonadati</taxon>
        <taxon>Pseudomonadota</taxon>
        <taxon>Candidatus Muproteobacteria</taxon>
    </lineage>
</organism>
<evidence type="ECO:0000256" key="1">
    <source>
        <dbReference type="ARBA" id="ARBA00004651"/>
    </source>
</evidence>
<dbReference type="EMBL" id="MFSV01000157">
    <property type="protein sequence ID" value="OGI57041.1"/>
    <property type="molecule type" value="Genomic_DNA"/>
</dbReference>
<proteinExistence type="predicted"/>
<keyword evidence="2" id="KW-1003">Cell membrane</keyword>
<keyword evidence="3 6" id="KW-0812">Transmembrane</keyword>
<feature type="domain" description="MacB-like periplasmic core" evidence="8">
    <location>
        <begin position="25"/>
        <end position="232"/>
    </location>
</feature>
<dbReference type="PANTHER" id="PTHR30572">
    <property type="entry name" value="MEMBRANE COMPONENT OF TRANSPORTER-RELATED"/>
    <property type="match status" value="1"/>
</dbReference>
<keyword evidence="4 6" id="KW-1133">Transmembrane helix</keyword>
<dbReference type="InterPro" id="IPR003838">
    <property type="entry name" value="ABC3_permease_C"/>
</dbReference>
<evidence type="ECO:0000259" key="7">
    <source>
        <dbReference type="Pfam" id="PF02687"/>
    </source>
</evidence>
<dbReference type="Proteomes" id="UP000177950">
    <property type="component" value="Unassembled WGS sequence"/>
</dbReference>
<evidence type="ECO:0000256" key="4">
    <source>
        <dbReference type="ARBA" id="ARBA00022989"/>
    </source>
</evidence>
<reference evidence="9 10" key="1">
    <citation type="journal article" date="2016" name="Nat. Commun.">
        <title>Thousands of microbial genomes shed light on interconnected biogeochemical processes in an aquifer system.</title>
        <authorList>
            <person name="Anantharaman K."/>
            <person name="Brown C.T."/>
            <person name="Hug L.A."/>
            <person name="Sharon I."/>
            <person name="Castelle C.J."/>
            <person name="Probst A.J."/>
            <person name="Thomas B.C."/>
            <person name="Singh A."/>
            <person name="Wilkins M.J."/>
            <person name="Karaoz U."/>
            <person name="Brodie E.L."/>
            <person name="Williams K.H."/>
            <person name="Hubbard S.S."/>
            <person name="Banfield J.F."/>
        </authorList>
    </citation>
    <scope>NUCLEOTIDE SEQUENCE [LARGE SCALE GENOMIC DNA]</scope>
</reference>
<gene>
    <name evidence="9" type="ORF">A2V58_03740</name>
</gene>
<evidence type="ECO:0000256" key="2">
    <source>
        <dbReference type="ARBA" id="ARBA00022475"/>
    </source>
</evidence>
<protein>
    <recommendedName>
        <fullName evidence="11">ABC transporter permease</fullName>
    </recommendedName>
</protein>
<feature type="transmembrane region" description="Helical" evidence="6">
    <location>
        <begin position="261"/>
        <end position="286"/>
    </location>
</feature>
<evidence type="ECO:0008006" key="11">
    <source>
        <dbReference type="Google" id="ProtNLM"/>
    </source>
</evidence>
<evidence type="ECO:0000256" key="6">
    <source>
        <dbReference type="SAM" id="Phobius"/>
    </source>
</evidence>
<dbReference type="InterPro" id="IPR050250">
    <property type="entry name" value="Macrolide_Exporter_MacB"/>
</dbReference>
<accession>A0A1F6UI81</accession>
<comment type="subcellular location">
    <subcellularLocation>
        <location evidence="1">Cell membrane</location>
        <topology evidence="1">Multi-pass membrane protein</topology>
    </subcellularLocation>
</comment>
<evidence type="ECO:0000259" key="8">
    <source>
        <dbReference type="Pfam" id="PF12704"/>
    </source>
</evidence>
<comment type="caution">
    <text evidence="9">The sequence shown here is derived from an EMBL/GenBank/DDBJ whole genome shotgun (WGS) entry which is preliminary data.</text>
</comment>
<name>A0A1F6UI81_9PROT</name>
<dbReference type="Pfam" id="PF12704">
    <property type="entry name" value="MacB_PCD"/>
    <property type="match status" value="1"/>
</dbReference>
<evidence type="ECO:0000256" key="3">
    <source>
        <dbReference type="ARBA" id="ARBA00022692"/>
    </source>
</evidence>
<dbReference type="InterPro" id="IPR025857">
    <property type="entry name" value="MacB_PCD"/>
</dbReference>
<feature type="domain" description="ABC3 transporter permease C-terminal" evidence="7">
    <location>
        <begin position="265"/>
        <end position="385"/>
    </location>
</feature>
<dbReference type="GO" id="GO:0022857">
    <property type="term" value="F:transmembrane transporter activity"/>
    <property type="evidence" value="ECO:0007669"/>
    <property type="project" value="TreeGrafter"/>
</dbReference>
<evidence type="ECO:0000313" key="9">
    <source>
        <dbReference type="EMBL" id="OGI57041.1"/>
    </source>
</evidence>
<dbReference type="Pfam" id="PF02687">
    <property type="entry name" value="FtsX"/>
    <property type="match status" value="1"/>
</dbReference>